<dbReference type="Pfam" id="PF22530">
    <property type="entry name" value="Terminase-T7_RNaseH-like"/>
    <property type="match status" value="1"/>
</dbReference>
<dbReference type="EMBL" id="LR796449">
    <property type="protein sequence ID" value="CAB4145364.1"/>
    <property type="molecule type" value="Genomic_DNA"/>
</dbReference>
<evidence type="ECO:0000313" key="6">
    <source>
        <dbReference type="EMBL" id="CAB4186419.1"/>
    </source>
</evidence>
<evidence type="ECO:0000313" key="2">
    <source>
        <dbReference type="EMBL" id="CAB4145364.1"/>
    </source>
</evidence>
<dbReference type="EMBL" id="LR797095">
    <property type="protein sequence ID" value="CAB4186419.1"/>
    <property type="molecule type" value="Genomic_DNA"/>
</dbReference>
<evidence type="ECO:0000313" key="3">
    <source>
        <dbReference type="EMBL" id="CAB4170325.1"/>
    </source>
</evidence>
<dbReference type="EMBL" id="LR797028">
    <property type="protein sequence ID" value="CAB4183208.1"/>
    <property type="molecule type" value="Genomic_DNA"/>
</dbReference>
<evidence type="ECO:0000313" key="8">
    <source>
        <dbReference type="EMBL" id="CAB4212945.1"/>
    </source>
</evidence>
<dbReference type="InterPro" id="IPR047987">
    <property type="entry name" value="Gp19-like_virus"/>
</dbReference>
<name>A0A6J5MFJ1_9CAUD</name>
<reference evidence="2" key="1">
    <citation type="submission" date="2020-04" db="EMBL/GenBank/DDBJ databases">
        <authorList>
            <person name="Chiriac C."/>
            <person name="Salcher M."/>
            <person name="Ghai R."/>
            <person name="Kavagutti S V."/>
        </authorList>
    </citation>
    <scope>NUCLEOTIDE SEQUENCE</scope>
</reference>
<dbReference type="EMBL" id="LR797275">
    <property type="protein sequence ID" value="CAB4198910.1"/>
    <property type="molecule type" value="Genomic_DNA"/>
</dbReference>
<organism evidence="2">
    <name type="scientific">uncultured Caudovirales phage</name>
    <dbReference type="NCBI Taxonomy" id="2100421"/>
    <lineage>
        <taxon>Viruses</taxon>
        <taxon>Duplodnaviria</taxon>
        <taxon>Heunggongvirae</taxon>
        <taxon>Uroviricota</taxon>
        <taxon>Caudoviricetes</taxon>
        <taxon>Peduoviridae</taxon>
        <taxon>Maltschvirus</taxon>
        <taxon>Maltschvirus maltsch</taxon>
    </lineage>
</organism>
<dbReference type="InterPro" id="IPR054762">
    <property type="entry name" value="Gp19_RNaseH-like"/>
</dbReference>
<evidence type="ECO:0000313" key="5">
    <source>
        <dbReference type="EMBL" id="CAB4183208.1"/>
    </source>
</evidence>
<dbReference type="Gene3D" id="3.30.420.240">
    <property type="match status" value="1"/>
</dbReference>
<dbReference type="EMBL" id="LR796856">
    <property type="protein sequence ID" value="CAB4170325.1"/>
    <property type="molecule type" value="Genomic_DNA"/>
</dbReference>
<dbReference type="EMBL" id="LR797387">
    <property type="protein sequence ID" value="CAB4212945.1"/>
    <property type="molecule type" value="Genomic_DNA"/>
</dbReference>
<evidence type="ECO:0000313" key="7">
    <source>
        <dbReference type="EMBL" id="CAB4198910.1"/>
    </source>
</evidence>
<dbReference type="NCBIfam" id="NF033889">
    <property type="entry name" value="termin_lrg_T7"/>
    <property type="match status" value="1"/>
</dbReference>
<evidence type="ECO:0000259" key="1">
    <source>
        <dbReference type="Pfam" id="PF22530"/>
    </source>
</evidence>
<protein>
    <recommendedName>
        <fullName evidence="1">Terminase large subunit ribonuclease H-like domain-containing protein</fullName>
    </recommendedName>
</protein>
<gene>
    <name evidence="5" type="ORF">UFOVP1088_45</name>
    <name evidence="6" type="ORF">UFOVP1149_18</name>
    <name evidence="7" type="ORF">UFOVP1330_5</name>
    <name evidence="8" type="ORF">UFOVP1441_50</name>
    <name evidence="2" type="ORF">UFOVP486_6</name>
    <name evidence="3" type="ORF">UFOVP911_38</name>
    <name evidence="4" type="ORF">UFOVP997_14</name>
</gene>
<accession>A0A6J5MFJ1</accession>
<proteinExistence type="predicted"/>
<dbReference type="Gene3D" id="3.40.50.300">
    <property type="entry name" value="P-loop containing nucleotide triphosphate hydrolases"/>
    <property type="match status" value="1"/>
</dbReference>
<evidence type="ECO:0000313" key="4">
    <source>
        <dbReference type="EMBL" id="CAB4177278.1"/>
    </source>
</evidence>
<feature type="domain" description="Terminase large subunit ribonuclease H-like" evidence="1">
    <location>
        <begin position="352"/>
        <end position="470"/>
    </location>
</feature>
<sequence>MNNKTQEYLQKLATDFPFFLEQLWIEIGMPSIPRHHIEIAKYLQTGARRRGVLAWRGAAKTWITIAYCLWRLFTNASTERITYVSKSERSAKESLYLARKWLGQARFLQHLVPDRATGARDSALMFDVAGTEPDRTPSFCAYGITGQITGSRSTCVIADDIETSENTLTMDMRRRLKDQVAEFENILIPGGDIVYLGTPHHEETVYESLMIGGYAMKAWPVSHPGSEGVSCPLGDMYSEMQEGDLAWPDRFNKEEMVAREAAEGRSKYSMQYLLRWKLGEDTKTPLRLSDVIVFAMQPTKAPASIAWGKTNSAGQTTRCEDIISLGFVDDCYHAPIMYDKEWQPYTGIRMWVDPSGKGTDETAIAIVAHLNGYLWVLHVDGMAGGYSSQVIETIASLAKEHHVDTMYVEDNFGQGMMVELLQPAVNRIANDTDNAGDEIWGCSIETVRVSGQKEIRIIETLEPILNQHRLIMHPTVAADKTLQRQLTRITRLRGCLDHDDRVEALAMACKMWKQDMAHDPDIAAQKSREKWILEKIKEMNGNTNKDKRWFKHS</sequence>
<dbReference type="InterPro" id="IPR027417">
    <property type="entry name" value="P-loop_NTPase"/>
</dbReference>
<dbReference type="EMBL" id="LR796949">
    <property type="protein sequence ID" value="CAB4177278.1"/>
    <property type="molecule type" value="Genomic_DNA"/>
</dbReference>